<dbReference type="SMART" id="SM00726">
    <property type="entry name" value="UIM"/>
    <property type="match status" value="3"/>
</dbReference>
<sequence length="643" mass="72862">MITEQSIRENYPLHWCIWNNDLQGVKDGLSGATVEVERKDVRGRTPLMLAVTLGRLEITQELIRHGTNVNTENKEGWTAVQEAVATGDPDLVSQVLERRDFQRHSSRVGGVPELLRKLKEAPDFYVEMKWEFTSWVPLVSRMCPSDTYKVYKQGSKVRIDTTLLGFDQTDWHRGNTSYIFHGQTINPPSVLRCQRSYIYFLQTLQSGISADTATMMEVDHESHEVFVEQMEMPVNIELGGMFPTDASVQSRLRSPIVTTFVDTENISFERNKSGIWGWRSDKSEDVNGYSCKVFSCNNVALVTKTRTEHLSEKDKIRSKMPRTPLHSFLGIAQNEQVQKAQGALVEAGSSSDTNSEEEVVRGNPCNISALEYFDPEIDLEGRDIGRPKELASKTQKFRATLWLCEDYPLALQEQIMPIVDLMAISSPHFAKLKDFIQMQLPSGFPVKIEIPLFHVLNARITFGNIYGMDQAVEGVTFINEDTWRGCVVDDSVFNAPASYIRKGSASRRQHNLEEEDELLQFAIQQSILGSGNERDEVDIWEALRAAPPPPQQRPATPLLVGEEERQLQRAIQASLLEEVARSDSGREPSLVPLVDENPRSPQDDSDFQAAIALSRLQEEEDERIRKEEEEMLQEVLKLSVTDK</sequence>
<evidence type="ECO:0000313" key="10">
    <source>
        <dbReference type="Proteomes" id="UP000504606"/>
    </source>
</evidence>
<dbReference type="OrthoDB" id="1585644at2759"/>
<keyword evidence="3" id="KW-1003">Cell membrane</keyword>
<dbReference type="Gene3D" id="1.25.40.20">
    <property type="entry name" value="Ankyrin repeat-containing domain"/>
    <property type="match status" value="1"/>
</dbReference>
<accession>A0A9C6U414</accession>
<reference evidence="11" key="1">
    <citation type="submission" date="2025-08" db="UniProtKB">
        <authorList>
            <consortium name="RefSeq"/>
        </authorList>
    </citation>
    <scope>IDENTIFICATION</scope>
    <source>
        <tissue evidence="11">Whole organism</tissue>
    </source>
</reference>
<dbReference type="SUPFAM" id="SSF48403">
    <property type="entry name" value="Ankyrin repeat"/>
    <property type="match status" value="1"/>
</dbReference>
<proteinExistence type="predicted"/>
<dbReference type="SMART" id="SM00248">
    <property type="entry name" value="ANK"/>
    <property type="match status" value="2"/>
</dbReference>
<dbReference type="PROSITE" id="PS50297">
    <property type="entry name" value="ANK_REP_REGION"/>
    <property type="match status" value="1"/>
</dbReference>
<dbReference type="GO" id="GO:0005886">
    <property type="term" value="C:plasma membrane"/>
    <property type="evidence" value="ECO:0007669"/>
    <property type="project" value="UniProtKB-SubCell"/>
</dbReference>
<dbReference type="GO" id="GO:0005770">
    <property type="term" value="C:late endosome"/>
    <property type="evidence" value="ECO:0007669"/>
    <property type="project" value="UniProtKB-SubCell"/>
</dbReference>
<evidence type="ECO:0000256" key="2">
    <source>
        <dbReference type="ARBA" id="ARBA00004603"/>
    </source>
</evidence>
<dbReference type="InterPro" id="IPR003903">
    <property type="entry name" value="UIM_dom"/>
</dbReference>
<evidence type="ECO:0000313" key="11">
    <source>
        <dbReference type="RefSeq" id="XP_052120988.1"/>
    </source>
</evidence>
<feature type="repeat" description="ANK" evidence="7">
    <location>
        <begin position="42"/>
        <end position="74"/>
    </location>
</feature>
<comment type="function">
    <text evidence="6">Ubiquitin-binding protein that specifically recognizes and binds 'Lys-63'-linked ubiquitin. Does not bind 'Lys-48'-linked ubiquitin. Positively regulates the internalization of ligand-activated EGFR by binding to the Ub moiety of ubiquitinated EGFR at the cell membrane.</text>
</comment>
<keyword evidence="7" id="KW-0040">ANK repeat</keyword>
<organism evidence="10 11">
    <name type="scientific">Frankliniella occidentalis</name>
    <name type="common">Western flower thrips</name>
    <name type="synonym">Euthrips occidentalis</name>
    <dbReference type="NCBI Taxonomy" id="133901"/>
    <lineage>
        <taxon>Eukaryota</taxon>
        <taxon>Metazoa</taxon>
        <taxon>Ecdysozoa</taxon>
        <taxon>Arthropoda</taxon>
        <taxon>Hexapoda</taxon>
        <taxon>Insecta</taxon>
        <taxon>Pterygota</taxon>
        <taxon>Neoptera</taxon>
        <taxon>Paraneoptera</taxon>
        <taxon>Thysanoptera</taxon>
        <taxon>Terebrantia</taxon>
        <taxon>Thripoidea</taxon>
        <taxon>Thripidae</taxon>
        <taxon>Frankliniella</taxon>
    </lineage>
</organism>
<feature type="region of interest" description="Disordered" evidence="8">
    <location>
        <begin position="579"/>
        <end position="606"/>
    </location>
</feature>
<dbReference type="PROSITE" id="PS50330">
    <property type="entry name" value="UIM"/>
    <property type="match status" value="1"/>
</dbReference>
<dbReference type="Gene3D" id="6.10.140.100">
    <property type="match status" value="1"/>
</dbReference>
<dbReference type="RefSeq" id="XP_052120988.1">
    <property type="nucleotide sequence ID" value="XM_052265028.1"/>
</dbReference>
<comment type="subcellular location">
    <subcellularLocation>
        <location evidence="1">Cell membrane</location>
    </subcellularLocation>
    <subcellularLocation>
        <location evidence="2">Late endosome</location>
    </subcellularLocation>
</comment>
<dbReference type="PANTHER" id="PTHR12447">
    <property type="entry name" value="ANKYRIN REPEAT DOMAIN-CONTAINING PROTEIN 13"/>
    <property type="match status" value="1"/>
</dbReference>
<evidence type="ECO:0000256" key="4">
    <source>
        <dbReference type="ARBA" id="ARBA00022737"/>
    </source>
</evidence>
<evidence type="ECO:0000256" key="7">
    <source>
        <dbReference type="PROSITE-ProRule" id="PRU00023"/>
    </source>
</evidence>
<dbReference type="PANTHER" id="PTHR12447:SF31">
    <property type="entry name" value="LD31969P"/>
    <property type="match status" value="1"/>
</dbReference>
<evidence type="ECO:0000256" key="8">
    <source>
        <dbReference type="SAM" id="MobiDB-lite"/>
    </source>
</evidence>
<evidence type="ECO:0000259" key="9">
    <source>
        <dbReference type="Pfam" id="PF11904"/>
    </source>
</evidence>
<dbReference type="AlphaFoldDB" id="A0A9C6U414"/>
<feature type="domain" description="Ankyrin repeat" evidence="9">
    <location>
        <begin position="158"/>
        <end position="499"/>
    </location>
</feature>
<protein>
    <submittedName>
        <fullName evidence="11">Ankyrin repeat domain-containing protein 13D isoform X1</fullName>
    </submittedName>
</protein>
<name>A0A9C6U414_FRAOC</name>
<evidence type="ECO:0000256" key="5">
    <source>
        <dbReference type="ARBA" id="ARBA00023136"/>
    </source>
</evidence>
<dbReference type="InterPro" id="IPR002110">
    <property type="entry name" value="Ankyrin_rpt"/>
</dbReference>
<gene>
    <name evidence="11" type="primary">LOC113216080</name>
</gene>
<dbReference type="GeneID" id="113216080"/>
<evidence type="ECO:0000256" key="3">
    <source>
        <dbReference type="ARBA" id="ARBA00022475"/>
    </source>
</evidence>
<keyword evidence="4" id="KW-0677">Repeat</keyword>
<evidence type="ECO:0000256" key="6">
    <source>
        <dbReference type="ARBA" id="ARBA00024956"/>
    </source>
</evidence>
<dbReference type="InterPro" id="IPR021832">
    <property type="entry name" value="ANKRD13"/>
</dbReference>
<dbReference type="Pfam" id="PF11904">
    <property type="entry name" value="ANKRD13_C"/>
    <property type="match status" value="1"/>
</dbReference>
<dbReference type="PROSITE" id="PS50088">
    <property type="entry name" value="ANK_REPEAT"/>
    <property type="match status" value="1"/>
</dbReference>
<dbReference type="InterPro" id="IPR036770">
    <property type="entry name" value="Ankyrin_rpt-contain_sf"/>
</dbReference>
<dbReference type="Pfam" id="PF12796">
    <property type="entry name" value="Ank_2"/>
    <property type="match status" value="1"/>
</dbReference>
<keyword evidence="10" id="KW-1185">Reference proteome</keyword>
<dbReference type="InterPro" id="IPR055285">
    <property type="entry name" value="ANKRD13_C"/>
</dbReference>
<dbReference type="Proteomes" id="UP000504606">
    <property type="component" value="Unplaced"/>
</dbReference>
<keyword evidence="5" id="KW-0472">Membrane</keyword>
<evidence type="ECO:0000256" key="1">
    <source>
        <dbReference type="ARBA" id="ARBA00004236"/>
    </source>
</evidence>